<feature type="transmembrane region" description="Helical" evidence="7">
    <location>
        <begin position="230"/>
        <end position="249"/>
    </location>
</feature>
<dbReference type="GO" id="GO:0004252">
    <property type="term" value="F:serine-type endopeptidase activity"/>
    <property type="evidence" value="ECO:0007669"/>
    <property type="project" value="InterPro"/>
</dbReference>
<dbReference type="GO" id="GO:0016020">
    <property type="term" value="C:membrane"/>
    <property type="evidence" value="ECO:0007669"/>
    <property type="project" value="UniProtKB-SubCell"/>
</dbReference>
<keyword evidence="5 7" id="KW-1133">Transmembrane helix</keyword>
<evidence type="ECO:0000256" key="1">
    <source>
        <dbReference type="ARBA" id="ARBA00004141"/>
    </source>
</evidence>
<feature type="transmembrane region" description="Helical" evidence="7">
    <location>
        <begin position="200"/>
        <end position="218"/>
    </location>
</feature>
<gene>
    <name evidence="9" type="ORF">H4R34_000191</name>
</gene>
<keyword evidence="10" id="KW-1185">Reference proteome</keyword>
<dbReference type="SUPFAM" id="SSF144091">
    <property type="entry name" value="Rhomboid-like"/>
    <property type="match status" value="1"/>
</dbReference>
<evidence type="ECO:0000256" key="6">
    <source>
        <dbReference type="ARBA" id="ARBA00023136"/>
    </source>
</evidence>
<keyword evidence="6 7" id="KW-0472">Membrane</keyword>
<comment type="subcellular location">
    <subcellularLocation>
        <location evidence="1">Membrane</location>
        <topology evidence="1">Multi-pass membrane protein</topology>
    </subcellularLocation>
</comment>
<dbReference type="Gene3D" id="1.20.1540.10">
    <property type="entry name" value="Rhomboid-like"/>
    <property type="match status" value="1"/>
</dbReference>
<comment type="caution">
    <text evidence="9">The sequence shown here is derived from an EMBL/GenBank/DDBJ whole genome shotgun (WGS) entry which is preliminary data.</text>
</comment>
<dbReference type="Pfam" id="PF01694">
    <property type="entry name" value="Rhomboid"/>
    <property type="match status" value="1"/>
</dbReference>
<feature type="transmembrane region" description="Helical" evidence="7">
    <location>
        <begin position="140"/>
        <end position="157"/>
    </location>
</feature>
<feature type="transmembrane region" description="Helical" evidence="7">
    <location>
        <begin position="177"/>
        <end position="194"/>
    </location>
</feature>
<evidence type="ECO:0000256" key="4">
    <source>
        <dbReference type="ARBA" id="ARBA00022801"/>
    </source>
</evidence>
<feature type="transmembrane region" description="Helical" evidence="7">
    <location>
        <begin position="116"/>
        <end position="134"/>
    </location>
</feature>
<name>A0A9W8EC25_9FUNG</name>
<protein>
    <recommendedName>
        <fullName evidence="8">Peptidase S54 rhomboid domain-containing protein</fullName>
    </recommendedName>
</protein>
<dbReference type="PANTHER" id="PTHR43731:SF14">
    <property type="entry name" value="PRESENILIN-ASSOCIATED RHOMBOID-LIKE PROTEIN, MITOCHONDRIAL"/>
    <property type="match status" value="1"/>
</dbReference>
<evidence type="ECO:0000259" key="8">
    <source>
        <dbReference type="Pfam" id="PF01694"/>
    </source>
</evidence>
<proteinExistence type="inferred from homology"/>
<evidence type="ECO:0000256" key="2">
    <source>
        <dbReference type="ARBA" id="ARBA00009045"/>
    </source>
</evidence>
<evidence type="ECO:0000313" key="9">
    <source>
        <dbReference type="EMBL" id="KAJ1985114.1"/>
    </source>
</evidence>
<feature type="domain" description="Peptidase S54 rhomboid" evidence="8">
    <location>
        <begin position="98"/>
        <end position="252"/>
    </location>
</feature>
<dbReference type="AlphaFoldDB" id="A0A9W8EC25"/>
<dbReference type="Proteomes" id="UP001151582">
    <property type="component" value="Unassembled WGS sequence"/>
</dbReference>
<sequence length="258" mass="28672">MPTKATTPLGPLRLAIRTYSRKRHALVDARKTYAPKYNRFGTTEHNAKIVIFSILGLNALVYLCWGIGQERLRLAGDDHFIGFMQRHFVTSLANYEEHRYWTLLTSCFSQMTTIHLAFNMFALYSFGVPVVQLMGARPFLIFYTLAGITSSIVSLVGQRFRMTMGNPRTVNRQSGSVGASGAVLATLTLFAMVYPSSKILLVFIPVNSQAAIAVLAAYDLVNLFKNPNSLIDSAGHLGGTMFGLGYYYLLLKPLITRL</sequence>
<keyword evidence="3 7" id="KW-0812">Transmembrane</keyword>
<dbReference type="InterPro" id="IPR022764">
    <property type="entry name" value="Peptidase_S54_rhomboid_dom"/>
</dbReference>
<keyword evidence="4" id="KW-0378">Hydrolase</keyword>
<dbReference type="EMBL" id="JANBQB010000004">
    <property type="protein sequence ID" value="KAJ1985114.1"/>
    <property type="molecule type" value="Genomic_DNA"/>
</dbReference>
<comment type="similarity">
    <text evidence="2">Belongs to the peptidase S54 family.</text>
</comment>
<evidence type="ECO:0000256" key="3">
    <source>
        <dbReference type="ARBA" id="ARBA00022692"/>
    </source>
</evidence>
<evidence type="ECO:0000256" key="5">
    <source>
        <dbReference type="ARBA" id="ARBA00022989"/>
    </source>
</evidence>
<evidence type="ECO:0000256" key="7">
    <source>
        <dbReference type="SAM" id="Phobius"/>
    </source>
</evidence>
<dbReference type="OrthoDB" id="418595at2759"/>
<reference evidence="9" key="1">
    <citation type="submission" date="2022-07" db="EMBL/GenBank/DDBJ databases">
        <title>Phylogenomic reconstructions and comparative analyses of Kickxellomycotina fungi.</title>
        <authorList>
            <person name="Reynolds N.K."/>
            <person name="Stajich J.E."/>
            <person name="Barry K."/>
            <person name="Grigoriev I.V."/>
            <person name="Crous P."/>
            <person name="Smith M.E."/>
        </authorList>
    </citation>
    <scope>NUCLEOTIDE SEQUENCE</scope>
    <source>
        <strain evidence="9">RSA 567</strain>
    </source>
</reference>
<evidence type="ECO:0000313" key="10">
    <source>
        <dbReference type="Proteomes" id="UP001151582"/>
    </source>
</evidence>
<organism evidence="9 10">
    <name type="scientific">Dimargaris verticillata</name>
    <dbReference type="NCBI Taxonomy" id="2761393"/>
    <lineage>
        <taxon>Eukaryota</taxon>
        <taxon>Fungi</taxon>
        <taxon>Fungi incertae sedis</taxon>
        <taxon>Zoopagomycota</taxon>
        <taxon>Kickxellomycotina</taxon>
        <taxon>Dimargaritomycetes</taxon>
        <taxon>Dimargaritales</taxon>
        <taxon>Dimargaritaceae</taxon>
        <taxon>Dimargaris</taxon>
    </lineage>
</organism>
<dbReference type="InterPro" id="IPR035952">
    <property type="entry name" value="Rhomboid-like_sf"/>
</dbReference>
<feature type="transmembrane region" description="Helical" evidence="7">
    <location>
        <begin position="49"/>
        <end position="68"/>
    </location>
</feature>
<dbReference type="InterPro" id="IPR050925">
    <property type="entry name" value="Rhomboid_protease_S54"/>
</dbReference>
<accession>A0A9W8EC25</accession>
<dbReference type="PANTHER" id="PTHR43731">
    <property type="entry name" value="RHOMBOID PROTEASE"/>
    <property type="match status" value="1"/>
</dbReference>